<sequence length="112" mass="11443">MKLRSWLPFAGLLAALALTSCGKKETSGAAEEKSAAPAAVAKAEAPPKPNLDLPPGATPPESADEVMPDEEEPSMPDNEITQPVAEPSTPAPAQGGNAPAEHAPAKTKKKPK</sequence>
<dbReference type="PROSITE" id="PS51257">
    <property type="entry name" value="PROKAR_LIPOPROTEIN"/>
    <property type="match status" value="1"/>
</dbReference>
<organism evidence="2 3">
    <name type="scientific">Luteolibacter ambystomatis</name>
    <dbReference type="NCBI Taxonomy" id="2824561"/>
    <lineage>
        <taxon>Bacteria</taxon>
        <taxon>Pseudomonadati</taxon>
        <taxon>Verrucomicrobiota</taxon>
        <taxon>Verrucomicrobiia</taxon>
        <taxon>Verrucomicrobiales</taxon>
        <taxon>Verrucomicrobiaceae</taxon>
        <taxon>Luteolibacter</taxon>
    </lineage>
</organism>
<reference evidence="2" key="1">
    <citation type="submission" date="2021-04" db="EMBL/GenBank/DDBJ databases">
        <title>Luteolibacter sp. 32A isolated from the skin of an Anderson's salamander (Ambystoma andersonii).</title>
        <authorList>
            <person name="Spergser J."/>
            <person name="Busse H.-J."/>
        </authorList>
    </citation>
    <scope>NUCLEOTIDE SEQUENCE</scope>
    <source>
        <strain evidence="2">32A</strain>
    </source>
</reference>
<name>A0A975IZC4_9BACT</name>
<keyword evidence="3" id="KW-1185">Reference proteome</keyword>
<feature type="region of interest" description="Disordered" evidence="1">
    <location>
        <begin position="22"/>
        <end position="112"/>
    </location>
</feature>
<evidence type="ECO:0000313" key="2">
    <source>
        <dbReference type="EMBL" id="QUE51044.1"/>
    </source>
</evidence>
<gene>
    <name evidence="2" type="ORF">KBB96_19580</name>
</gene>
<accession>A0A975IZC4</accession>
<dbReference type="Proteomes" id="UP000676169">
    <property type="component" value="Chromosome"/>
</dbReference>
<feature type="compositionally biased region" description="Low complexity" evidence="1">
    <location>
        <begin position="35"/>
        <end position="44"/>
    </location>
</feature>
<dbReference type="AlphaFoldDB" id="A0A975IZC4"/>
<evidence type="ECO:0008006" key="4">
    <source>
        <dbReference type="Google" id="ProtNLM"/>
    </source>
</evidence>
<feature type="compositionally biased region" description="Acidic residues" evidence="1">
    <location>
        <begin position="62"/>
        <end position="74"/>
    </location>
</feature>
<proteinExistence type="predicted"/>
<evidence type="ECO:0000313" key="3">
    <source>
        <dbReference type="Proteomes" id="UP000676169"/>
    </source>
</evidence>
<dbReference type="RefSeq" id="WP_211631183.1">
    <property type="nucleotide sequence ID" value="NZ_CP073100.1"/>
</dbReference>
<evidence type="ECO:0000256" key="1">
    <source>
        <dbReference type="SAM" id="MobiDB-lite"/>
    </source>
</evidence>
<protein>
    <recommendedName>
        <fullName evidence="4">Lipoprotein</fullName>
    </recommendedName>
</protein>
<dbReference type="EMBL" id="CP073100">
    <property type="protein sequence ID" value="QUE51044.1"/>
    <property type="molecule type" value="Genomic_DNA"/>
</dbReference>
<feature type="compositionally biased region" description="Basic and acidic residues" evidence="1">
    <location>
        <begin position="22"/>
        <end position="34"/>
    </location>
</feature>
<dbReference type="KEGG" id="lamb:KBB96_19580"/>